<organism evidence="2 3">
    <name type="scientific">Flemingia macrophylla</name>
    <dbReference type="NCBI Taxonomy" id="520843"/>
    <lineage>
        <taxon>Eukaryota</taxon>
        <taxon>Viridiplantae</taxon>
        <taxon>Streptophyta</taxon>
        <taxon>Embryophyta</taxon>
        <taxon>Tracheophyta</taxon>
        <taxon>Spermatophyta</taxon>
        <taxon>Magnoliopsida</taxon>
        <taxon>eudicotyledons</taxon>
        <taxon>Gunneridae</taxon>
        <taxon>Pentapetalae</taxon>
        <taxon>rosids</taxon>
        <taxon>fabids</taxon>
        <taxon>Fabales</taxon>
        <taxon>Fabaceae</taxon>
        <taxon>Papilionoideae</taxon>
        <taxon>50 kb inversion clade</taxon>
        <taxon>NPAAA clade</taxon>
        <taxon>indigoferoid/millettioid clade</taxon>
        <taxon>Phaseoleae</taxon>
        <taxon>Flemingia</taxon>
    </lineage>
</organism>
<gene>
    <name evidence="2" type="ORF">Fmac_003767</name>
</gene>
<feature type="compositionally biased region" description="Basic and acidic residues" evidence="1">
    <location>
        <begin position="34"/>
        <end position="51"/>
    </location>
</feature>
<evidence type="ECO:0000313" key="2">
    <source>
        <dbReference type="EMBL" id="KAL2342482.1"/>
    </source>
</evidence>
<comment type="caution">
    <text evidence="2">The sequence shown here is derived from an EMBL/GenBank/DDBJ whole genome shotgun (WGS) entry which is preliminary data.</text>
</comment>
<dbReference type="AlphaFoldDB" id="A0ABD1N3V7"/>
<evidence type="ECO:0000313" key="3">
    <source>
        <dbReference type="Proteomes" id="UP001603857"/>
    </source>
</evidence>
<proteinExistence type="predicted"/>
<evidence type="ECO:0000256" key="1">
    <source>
        <dbReference type="SAM" id="MobiDB-lite"/>
    </source>
</evidence>
<keyword evidence="3" id="KW-1185">Reference proteome</keyword>
<dbReference type="Proteomes" id="UP001603857">
    <property type="component" value="Unassembled WGS sequence"/>
</dbReference>
<dbReference type="EMBL" id="JBGMDY010000002">
    <property type="protein sequence ID" value="KAL2342482.1"/>
    <property type="molecule type" value="Genomic_DNA"/>
</dbReference>
<sequence length="51" mass="5930">MNAPFFTLIPYKSFDDATRGHVTPRRTNNDESEVISREREGKRNKDMEGES</sequence>
<feature type="region of interest" description="Disordered" evidence="1">
    <location>
        <begin position="1"/>
        <end position="51"/>
    </location>
</feature>
<name>A0ABD1N3V7_9FABA</name>
<reference evidence="2 3" key="1">
    <citation type="submission" date="2024-08" db="EMBL/GenBank/DDBJ databases">
        <title>Insights into the chromosomal genome structure of Flemingia macrophylla.</title>
        <authorList>
            <person name="Ding Y."/>
            <person name="Zhao Y."/>
            <person name="Bi W."/>
            <person name="Wu M."/>
            <person name="Zhao G."/>
            <person name="Gong Y."/>
            <person name="Li W."/>
            <person name="Zhang P."/>
        </authorList>
    </citation>
    <scope>NUCLEOTIDE SEQUENCE [LARGE SCALE GENOMIC DNA]</scope>
    <source>
        <strain evidence="2">DYQJB</strain>
        <tissue evidence="2">Leaf</tissue>
    </source>
</reference>
<protein>
    <submittedName>
        <fullName evidence="2">Uncharacterized protein</fullName>
    </submittedName>
</protein>
<accession>A0ABD1N3V7</accession>